<evidence type="ECO:0000313" key="4">
    <source>
        <dbReference type="Proteomes" id="UP001497453"/>
    </source>
</evidence>
<evidence type="ECO:0000259" key="2">
    <source>
        <dbReference type="Pfam" id="PF20415"/>
    </source>
</evidence>
<feature type="region of interest" description="Disordered" evidence="1">
    <location>
        <begin position="1"/>
        <end position="78"/>
    </location>
</feature>
<sequence length="262" mass="28879">MSSTSGRVHFPPDLNFHGRSSGDDPSGMSTPRRQTPPNVSPDLYVSMALTPSPTRSDASTELFGGQSDSPTSPTTTGVPTKVAVHLTLASVKHADPAERPFIWDLTTHPNNIRGPKIYGPALPSPYIIPRELRSQPALTPIQTRITISCQRLPWKIKVEAPEDQPYVTVEHVLQSIYSFLRLSVQEAELHSLPGWGPRSELETMVTEAYNLRLAHVPEADRPREEARGIRRVDLLTDTTQFAGLSPGAEEDQLFMHIVPLAP</sequence>
<feature type="domain" description="DUF6699" evidence="2">
    <location>
        <begin position="102"/>
        <end position="248"/>
    </location>
</feature>
<reference evidence="4" key="1">
    <citation type="submission" date="2024-04" db="EMBL/GenBank/DDBJ databases">
        <authorList>
            <person name="Shaw F."/>
            <person name="Minotto A."/>
        </authorList>
    </citation>
    <scope>NUCLEOTIDE SEQUENCE [LARGE SCALE GENOMIC DNA]</scope>
</reference>
<name>A0ABP1CT74_9APHY</name>
<dbReference type="InterPro" id="IPR046522">
    <property type="entry name" value="DUF6699"/>
</dbReference>
<evidence type="ECO:0000313" key="3">
    <source>
        <dbReference type="EMBL" id="CAL1698882.1"/>
    </source>
</evidence>
<proteinExistence type="predicted"/>
<keyword evidence="4" id="KW-1185">Reference proteome</keyword>
<organism evidence="3 4">
    <name type="scientific">Somion occarium</name>
    <dbReference type="NCBI Taxonomy" id="3059160"/>
    <lineage>
        <taxon>Eukaryota</taxon>
        <taxon>Fungi</taxon>
        <taxon>Dikarya</taxon>
        <taxon>Basidiomycota</taxon>
        <taxon>Agaricomycotina</taxon>
        <taxon>Agaricomycetes</taxon>
        <taxon>Polyporales</taxon>
        <taxon>Cerrenaceae</taxon>
        <taxon>Somion</taxon>
    </lineage>
</organism>
<gene>
    <name evidence="3" type="ORF">GFSPODELE1_LOCUS2378</name>
</gene>
<accession>A0ABP1CT74</accession>
<dbReference type="EMBL" id="OZ037954">
    <property type="protein sequence ID" value="CAL1698882.1"/>
    <property type="molecule type" value="Genomic_DNA"/>
</dbReference>
<feature type="compositionally biased region" description="Polar residues" evidence="1">
    <location>
        <begin position="49"/>
        <end position="59"/>
    </location>
</feature>
<feature type="compositionally biased region" description="Low complexity" evidence="1">
    <location>
        <begin position="64"/>
        <end position="78"/>
    </location>
</feature>
<protein>
    <recommendedName>
        <fullName evidence="2">DUF6699 domain-containing protein</fullName>
    </recommendedName>
</protein>
<dbReference type="Pfam" id="PF20415">
    <property type="entry name" value="DUF6699"/>
    <property type="match status" value="1"/>
</dbReference>
<feature type="compositionally biased region" description="Polar residues" evidence="1">
    <location>
        <begin position="27"/>
        <end position="37"/>
    </location>
</feature>
<dbReference type="Proteomes" id="UP001497453">
    <property type="component" value="Chromosome 11"/>
</dbReference>
<evidence type="ECO:0000256" key="1">
    <source>
        <dbReference type="SAM" id="MobiDB-lite"/>
    </source>
</evidence>